<dbReference type="InterPro" id="IPR029026">
    <property type="entry name" value="tRNA_m1G_MTases_N"/>
</dbReference>
<dbReference type="PANTHER" id="PTHR46417:SF1">
    <property type="entry name" value="TRNA (GUANINE-N(1)-)-METHYLTRANSFERASE"/>
    <property type="match status" value="1"/>
</dbReference>
<dbReference type="Gene3D" id="3.40.1280.10">
    <property type="match status" value="1"/>
</dbReference>
<evidence type="ECO:0000256" key="9">
    <source>
        <dbReference type="ARBA" id="ARBA00022679"/>
    </source>
</evidence>
<dbReference type="Pfam" id="PF01746">
    <property type="entry name" value="tRNA_m1G_MT"/>
    <property type="match status" value="1"/>
</dbReference>
<evidence type="ECO:0000256" key="1">
    <source>
        <dbReference type="ARBA" id="ARBA00002634"/>
    </source>
</evidence>
<dbReference type="PIRSF" id="PIRSF000386">
    <property type="entry name" value="tRNA_mtase"/>
    <property type="match status" value="1"/>
</dbReference>
<evidence type="ECO:0000256" key="11">
    <source>
        <dbReference type="ARBA" id="ARBA00022694"/>
    </source>
</evidence>
<sequence length="251" mass="28139">MMTVRIDIVSLFPEMFDGPFGHSIIKRAREAGILETVVTNPRDYARDKHRIVDDTPFGGGAGMVMKPDPLFFAVEDIIEKSGREKRKILLMCPGGATFTQDKAKELAQYEQLILLCGHYEGIDERVREHLVDEALSIGDFVLTGGELPAMIVVDAVARMLPGVLGASASAEQDSFYDGLLEHPHYTRPRDFRGWQVPDILVSGDHAKIARWRRKQSLKNTLLRRPDLLESATLEPLDQQLLAEIREEQFGG</sequence>
<gene>
    <name evidence="15" type="primary">trmD</name>
    <name evidence="19" type="ORF">EV210_101413</name>
</gene>
<feature type="binding site" evidence="15 16">
    <location>
        <position position="117"/>
    </location>
    <ligand>
        <name>S-adenosyl-L-methionine</name>
        <dbReference type="ChEBI" id="CHEBI:59789"/>
    </ligand>
</feature>
<dbReference type="NCBIfam" id="TIGR00088">
    <property type="entry name" value="trmD"/>
    <property type="match status" value="1"/>
</dbReference>
<dbReference type="NCBIfam" id="NF000648">
    <property type="entry name" value="PRK00026.1"/>
    <property type="match status" value="1"/>
</dbReference>
<evidence type="ECO:0000256" key="17">
    <source>
        <dbReference type="RuleBase" id="RU003464"/>
    </source>
</evidence>
<feature type="binding site" evidence="15 16">
    <location>
        <begin position="137"/>
        <end position="142"/>
    </location>
    <ligand>
        <name>S-adenosyl-L-methionine</name>
        <dbReference type="ChEBI" id="CHEBI:59789"/>
    </ligand>
</feature>
<dbReference type="PANTHER" id="PTHR46417">
    <property type="entry name" value="TRNA (GUANINE-N(1)-)-METHYLTRANSFERASE"/>
    <property type="match status" value="1"/>
</dbReference>
<comment type="caution">
    <text evidence="19">The sequence shown here is derived from an EMBL/GenBank/DDBJ whole genome shotgun (WGS) entry which is preliminary data.</text>
</comment>
<evidence type="ECO:0000256" key="13">
    <source>
        <dbReference type="ARBA" id="ARBA00033392"/>
    </source>
</evidence>
<dbReference type="GO" id="GO:0052906">
    <property type="term" value="F:tRNA (guanine(37)-N1)-methyltransferase activity"/>
    <property type="evidence" value="ECO:0007669"/>
    <property type="project" value="UniProtKB-UniRule"/>
</dbReference>
<accession>A0A4R1Q588</accession>
<evidence type="ECO:0000313" key="19">
    <source>
        <dbReference type="EMBL" id="TCL40212.1"/>
    </source>
</evidence>
<comment type="catalytic activity">
    <reaction evidence="14 15 17">
        <text>guanosine(37) in tRNA + S-adenosyl-L-methionine = N(1)-methylguanosine(37) in tRNA + S-adenosyl-L-homocysteine + H(+)</text>
        <dbReference type="Rhea" id="RHEA:36899"/>
        <dbReference type="Rhea" id="RHEA-COMP:10145"/>
        <dbReference type="Rhea" id="RHEA-COMP:10147"/>
        <dbReference type="ChEBI" id="CHEBI:15378"/>
        <dbReference type="ChEBI" id="CHEBI:57856"/>
        <dbReference type="ChEBI" id="CHEBI:59789"/>
        <dbReference type="ChEBI" id="CHEBI:73542"/>
        <dbReference type="ChEBI" id="CHEBI:74269"/>
        <dbReference type="EC" id="2.1.1.228"/>
    </reaction>
</comment>
<keyword evidence="20" id="KW-1185">Reference proteome</keyword>
<evidence type="ECO:0000256" key="5">
    <source>
        <dbReference type="ARBA" id="ARBA00012807"/>
    </source>
</evidence>
<evidence type="ECO:0000256" key="4">
    <source>
        <dbReference type="ARBA" id="ARBA00011738"/>
    </source>
</evidence>
<evidence type="ECO:0000256" key="14">
    <source>
        <dbReference type="ARBA" id="ARBA00047783"/>
    </source>
</evidence>
<evidence type="ECO:0000256" key="6">
    <source>
        <dbReference type="ARBA" id="ARBA00014679"/>
    </source>
</evidence>
<evidence type="ECO:0000256" key="16">
    <source>
        <dbReference type="PIRSR" id="PIRSR000386-1"/>
    </source>
</evidence>
<dbReference type="InterPro" id="IPR029028">
    <property type="entry name" value="Alpha/beta_knot_MTases"/>
</dbReference>
<keyword evidence="8 15" id="KW-0489">Methyltransferase</keyword>
<keyword evidence="7 15" id="KW-0963">Cytoplasm</keyword>
<evidence type="ECO:0000256" key="7">
    <source>
        <dbReference type="ARBA" id="ARBA00022490"/>
    </source>
</evidence>
<keyword evidence="10 15" id="KW-0949">S-adenosyl-L-methionine</keyword>
<proteinExistence type="inferred from homology"/>
<evidence type="ECO:0000256" key="15">
    <source>
        <dbReference type="HAMAP-Rule" id="MF_00605"/>
    </source>
</evidence>
<dbReference type="GO" id="GO:0002939">
    <property type="term" value="P:tRNA N1-guanine methylation"/>
    <property type="evidence" value="ECO:0007669"/>
    <property type="project" value="TreeGrafter"/>
</dbReference>
<comment type="function">
    <text evidence="1 15 17">Specifically methylates guanosine-37 in various tRNAs.</text>
</comment>
<dbReference type="CDD" id="cd18080">
    <property type="entry name" value="TrmD-like"/>
    <property type="match status" value="1"/>
</dbReference>
<reference evidence="19 20" key="1">
    <citation type="submission" date="2019-03" db="EMBL/GenBank/DDBJ databases">
        <title>Genomic Encyclopedia of Type Strains, Phase IV (KMG-IV): sequencing the most valuable type-strain genomes for metagenomic binning, comparative biology and taxonomic classification.</title>
        <authorList>
            <person name="Goeker M."/>
        </authorList>
    </citation>
    <scope>NUCLEOTIDE SEQUENCE [LARGE SCALE GENOMIC DNA]</scope>
    <source>
        <strain evidence="19 20">DSM 15969</strain>
    </source>
</reference>
<dbReference type="EC" id="2.1.1.228" evidence="5 15"/>
<keyword evidence="9 15" id="KW-0808">Transferase</keyword>
<keyword evidence="11 15" id="KW-0819">tRNA processing</keyword>
<dbReference type="FunFam" id="1.10.1270.20:FF:000001">
    <property type="entry name" value="tRNA (guanine-N(1)-)-methyltransferase"/>
    <property type="match status" value="1"/>
</dbReference>
<evidence type="ECO:0000256" key="3">
    <source>
        <dbReference type="ARBA" id="ARBA00007630"/>
    </source>
</evidence>
<evidence type="ECO:0000259" key="18">
    <source>
        <dbReference type="Pfam" id="PF01746"/>
    </source>
</evidence>
<feature type="domain" description="tRNA methyltransferase TRMD/TRM10-type" evidence="18">
    <location>
        <begin position="5"/>
        <end position="229"/>
    </location>
</feature>
<dbReference type="GO" id="GO:0005829">
    <property type="term" value="C:cytosol"/>
    <property type="evidence" value="ECO:0007669"/>
    <property type="project" value="TreeGrafter"/>
</dbReference>
<dbReference type="AlphaFoldDB" id="A0A4R1Q588"/>
<comment type="subunit">
    <text evidence="4 15 17">Homodimer.</text>
</comment>
<dbReference type="EMBL" id="SLUI01000001">
    <property type="protein sequence ID" value="TCL40212.1"/>
    <property type="molecule type" value="Genomic_DNA"/>
</dbReference>
<evidence type="ECO:0000256" key="2">
    <source>
        <dbReference type="ARBA" id="ARBA00004496"/>
    </source>
</evidence>
<name>A0A4R1Q588_9FIRM</name>
<dbReference type="HAMAP" id="MF_00605">
    <property type="entry name" value="TrmD"/>
    <property type="match status" value="1"/>
</dbReference>
<evidence type="ECO:0000256" key="8">
    <source>
        <dbReference type="ARBA" id="ARBA00022603"/>
    </source>
</evidence>
<evidence type="ECO:0000313" key="20">
    <source>
        <dbReference type="Proteomes" id="UP000295063"/>
    </source>
</evidence>
<dbReference type="SUPFAM" id="SSF75217">
    <property type="entry name" value="alpha/beta knot"/>
    <property type="match status" value="1"/>
</dbReference>
<dbReference type="InterPro" id="IPR016009">
    <property type="entry name" value="tRNA_MeTrfase_TRMD/TRM10"/>
</dbReference>
<dbReference type="Gene3D" id="1.10.1270.20">
    <property type="entry name" value="tRNA(m1g37)methyltransferase, domain 2"/>
    <property type="match status" value="1"/>
</dbReference>
<protein>
    <recommendedName>
        <fullName evidence="6 15">tRNA (guanine-N(1)-)-methyltransferase</fullName>
        <ecNumber evidence="5 15">2.1.1.228</ecNumber>
    </recommendedName>
    <alternativeName>
        <fullName evidence="12 15">M1G-methyltransferase</fullName>
    </alternativeName>
    <alternativeName>
        <fullName evidence="13 15">tRNA [GM37] methyltransferase</fullName>
    </alternativeName>
</protein>
<comment type="similarity">
    <text evidence="3 15 17">Belongs to the RNA methyltransferase TrmD family.</text>
</comment>
<comment type="subcellular location">
    <subcellularLocation>
        <location evidence="2 15 17">Cytoplasm</location>
    </subcellularLocation>
</comment>
<dbReference type="Proteomes" id="UP000295063">
    <property type="component" value="Unassembled WGS sequence"/>
</dbReference>
<evidence type="ECO:0000256" key="12">
    <source>
        <dbReference type="ARBA" id="ARBA00029736"/>
    </source>
</evidence>
<organism evidence="19 20">
    <name type="scientific">Anaerospora hongkongensis</name>
    <dbReference type="NCBI Taxonomy" id="244830"/>
    <lineage>
        <taxon>Bacteria</taxon>
        <taxon>Bacillati</taxon>
        <taxon>Bacillota</taxon>
        <taxon>Negativicutes</taxon>
        <taxon>Selenomonadales</taxon>
        <taxon>Sporomusaceae</taxon>
        <taxon>Anaerospora</taxon>
    </lineage>
</organism>
<dbReference type="InterPro" id="IPR023148">
    <property type="entry name" value="tRNA_m1G_MeTrfase_C_sf"/>
</dbReference>
<dbReference type="InterPro" id="IPR002649">
    <property type="entry name" value="tRNA_m1G_MeTrfase_TrmD"/>
</dbReference>
<evidence type="ECO:0000256" key="10">
    <source>
        <dbReference type="ARBA" id="ARBA00022691"/>
    </source>
</evidence>
<dbReference type="FunFam" id="3.40.1280.10:FF:000001">
    <property type="entry name" value="tRNA (guanine-N(1)-)-methyltransferase"/>
    <property type="match status" value="1"/>
</dbReference>